<evidence type="ECO:0000313" key="2">
    <source>
        <dbReference type="Proteomes" id="UP000019225"/>
    </source>
</evidence>
<dbReference type="RefSeq" id="WP_025358285.1">
    <property type="nucleotide sequence ID" value="NZ_CP007155.1"/>
</dbReference>
<dbReference type="STRING" id="1449976.KALB_4901"/>
<name>W5WAV7_9PSEU</name>
<sequence>MTEPLNTGHCHVCRSDMPSVDLLNHLRLLHPDVWGALETWPDGHVVIFDDSVEPNDFKEKR</sequence>
<accession>W5WAV7</accession>
<gene>
    <name evidence="1" type="ORF">KALB_4901</name>
</gene>
<dbReference type="Proteomes" id="UP000019225">
    <property type="component" value="Chromosome"/>
</dbReference>
<organism evidence="1 2">
    <name type="scientific">Kutzneria albida DSM 43870</name>
    <dbReference type="NCBI Taxonomy" id="1449976"/>
    <lineage>
        <taxon>Bacteria</taxon>
        <taxon>Bacillati</taxon>
        <taxon>Actinomycetota</taxon>
        <taxon>Actinomycetes</taxon>
        <taxon>Pseudonocardiales</taxon>
        <taxon>Pseudonocardiaceae</taxon>
        <taxon>Kutzneria</taxon>
    </lineage>
</organism>
<reference evidence="1 2" key="1">
    <citation type="journal article" date="2014" name="BMC Genomics">
        <title>Complete genome sequence of producer of the glycopeptide antibiotic Aculeximycin Kutzneria albida DSM 43870T, a representative of minor genus of Pseudonocardiaceae.</title>
        <authorList>
            <person name="Rebets Y."/>
            <person name="Tokovenko B."/>
            <person name="Lushchyk I."/>
            <person name="Ruckert C."/>
            <person name="Zaburannyi N."/>
            <person name="Bechthold A."/>
            <person name="Kalinowski J."/>
            <person name="Luzhetskyy A."/>
        </authorList>
    </citation>
    <scope>NUCLEOTIDE SEQUENCE [LARGE SCALE GENOMIC DNA]</scope>
    <source>
        <strain evidence="1">DSM 43870</strain>
    </source>
</reference>
<dbReference type="EMBL" id="CP007155">
    <property type="protein sequence ID" value="AHH98263.1"/>
    <property type="molecule type" value="Genomic_DNA"/>
</dbReference>
<dbReference type="KEGG" id="kal:KALB_4901"/>
<dbReference type="AlphaFoldDB" id="W5WAV7"/>
<evidence type="ECO:0000313" key="1">
    <source>
        <dbReference type="EMBL" id="AHH98263.1"/>
    </source>
</evidence>
<dbReference type="HOGENOM" id="CLU_2916599_0_0_11"/>
<proteinExistence type="predicted"/>
<keyword evidence="2" id="KW-1185">Reference proteome</keyword>
<protein>
    <submittedName>
        <fullName evidence="1">Uncharacterized protein</fullName>
    </submittedName>
</protein>